<sequence>MSISKHARIAQILTGLVLAAVTLGIALNSTGLVIGPSDTTVRYAQIVATLPALFYLVAIWTVHRALGALAKGDAVEKTLSELLARVGTCLFLGGLVRVFVEPFLMRWVSAGPWPVGNFDIGAVTLGTVGLLLVLVAGPLRDAAAMRTELGQIL</sequence>
<evidence type="ECO:0000313" key="3">
    <source>
        <dbReference type="Proteomes" id="UP000788153"/>
    </source>
</evidence>
<reference evidence="2 3" key="1">
    <citation type="submission" date="2020-03" db="EMBL/GenBank/DDBJ databases">
        <title>Genomic Encyclopedia of Type Strains, Phase IV (KMG-IV): sequencing the most valuable type-strain genomes for metagenomic binning, comparative biology and taxonomic classification.</title>
        <authorList>
            <person name="Goeker M."/>
        </authorList>
    </citation>
    <scope>NUCLEOTIDE SEQUENCE [LARGE SCALE GENOMIC DNA]</scope>
    <source>
        <strain evidence="2 3">DSM 22753</strain>
    </source>
</reference>
<organism evidence="2 3">
    <name type="scientific">Sphingomonas japonica</name>
    <dbReference type="NCBI Taxonomy" id="511662"/>
    <lineage>
        <taxon>Bacteria</taxon>
        <taxon>Pseudomonadati</taxon>
        <taxon>Pseudomonadota</taxon>
        <taxon>Alphaproteobacteria</taxon>
        <taxon>Sphingomonadales</taxon>
        <taxon>Sphingomonadaceae</taxon>
        <taxon>Sphingomonas</taxon>
    </lineage>
</organism>
<accession>A0ABX0U328</accession>
<feature type="transmembrane region" description="Helical" evidence="1">
    <location>
        <begin position="41"/>
        <end position="62"/>
    </location>
</feature>
<feature type="transmembrane region" description="Helical" evidence="1">
    <location>
        <begin position="82"/>
        <end position="100"/>
    </location>
</feature>
<keyword evidence="3" id="KW-1185">Reference proteome</keyword>
<name>A0ABX0U328_9SPHN</name>
<feature type="transmembrane region" description="Helical" evidence="1">
    <location>
        <begin position="12"/>
        <end position="35"/>
    </location>
</feature>
<protein>
    <recommendedName>
        <fullName evidence="4">DUF2975 domain-containing protein</fullName>
    </recommendedName>
</protein>
<evidence type="ECO:0000256" key="1">
    <source>
        <dbReference type="SAM" id="Phobius"/>
    </source>
</evidence>
<keyword evidence="1" id="KW-1133">Transmembrane helix</keyword>
<keyword evidence="1" id="KW-0812">Transmembrane</keyword>
<dbReference type="Proteomes" id="UP000788153">
    <property type="component" value="Unassembled WGS sequence"/>
</dbReference>
<dbReference type="Pfam" id="PF11188">
    <property type="entry name" value="DUF2975"/>
    <property type="match status" value="1"/>
</dbReference>
<evidence type="ECO:0008006" key="4">
    <source>
        <dbReference type="Google" id="ProtNLM"/>
    </source>
</evidence>
<dbReference type="InterPro" id="IPR021354">
    <property type="entry name" value="DUF2975"/>
</dbReference>
<proteinExistence type="predicted"/>
<gene>
    <name evidence="2" type="ORF">FHT01_002440</name>
</gene>
<dbReference type="EMBL" id="JAASQP010000001">
    <property type="protein sequence ID" value="NIJ24898.1"/>
    <property type="molecule type" value="Genomic_DNA"/>
</dbReference>
<keyword evidence="1" id="KW-0472">Membrane</keyword>
<feature type="transmembrane region" description="Helical" evidence="1">
    <location>
        <begin position="120"/>
        <end position="139"/>
    </location>
</feature>
<evidence type="ECO:0000313" key="2">
    <source>
        <dbReference type="EMBL" id="NIJ24898.1"/>
    </source>
</evidence>
<comment type="caution">
    <text evidence="2">The sequence shown here is derived from an EMBL/GenBank/DDBJ whole genome shotgun (WGS) entry which is preliminary data.</text>
</comment>
<dbReference type="RefSeq" id="WP_166745507.1">
    <property type="nucleotide sequence ID" value="NZ_BAAAEV010000001.1"/>
</dbReference>